<dbReference type="GO" id="GO:0006260">
    <property type="term" value="P:DNA replication"/>
    <property type="evidence" value="ECO:0007669"/>
    <property type="project" value="UniProtKB-KW"/>
</dbReference>
<dbReference type="InterPro" id="IPR055237">
    <property type="entry name" value="Cdc6_lid"/>
</dbReference>
<evidence type="ECO:0000256" key="2">
    <source>
        <dbReference type="ARBA" id="ARBA00022741"/>
    </source>
</evidence>
<dbReference type="Pfam" id="PF13191">
    <property type="entry name" value="AAA_16"/>
    <property type="match status" value="1"/>
</dbReference>
<sequence>MITDPRVFEDDHLPRELMHRESAVETLLRAWDHTRLGEAGDEVIIAGPSGVGKTALARHTLQRLATQAAIDHTHVRCLGATPASVLRTVCRGVDMDPPGNAPTDALQTNLIETIDRPTVVILDEADDLPGSPALELLAGVPQLSTVVITHDLHHWLARLEHVNDRYMDATTLTLDRYGVAELADILGARARAGLPPTAVTRGQLERIADDVAGVAREGIQALRAGAKLAEERGHGTIEAVDVDDSFERARHLIRQSNLRSLPFHHHVLYAVLFEAGTLEGQALHDRYDAVAEAAYADHRLTPVGKRSQRNKLQKLMAYDLVAREGPTHDPTYVVVDEGVEPTLAIPTKA</sequence>
<feature type="domain" description="Cdc6 AAA+ ATPase-type lid" evidence="5">
    <location>
        <begin position="184"/>
        <end position="245"/>
    </location>
</feature>
<keyword evidence="8" id="KW-1185">Reference proteome</keyword>
<accession>A0ABD5ZTN5</accession>
<feature type="domain" description="Orc1-like AAA ATPase" evidence="4">
    <location>
        <begin position="17"/>
        <end position="142"/>
    </location>
</feature>
<comment type="caution">
    <text evidence="6">The sequence shown here is derived from an EMBL/GenBank/DDBJ whole genome shotgun (WGS) entry which is preliminary data.</text>
</comment>
<dbReference type="RefSeq" id="WP_379701765.1">
    <property type="nucleotide sequence ID" value="NZ_JBHTAT010000001.1"/>
</dbReference>
<evidence type="ECO:0000313" key="8">
    <source>
        <dbReference type="Proteomes" id="UP001596434"/>
    </source>
</evidence>
<keyword evidence="1" id="KW-0235">DNA replication</keyword>
<gene>
    <name evidence="6" type="ORF">ACFQKE_00185</name>
    <name evidence="7" type="ORF">ACFQKE_16415</name>
</gene>
<dbReference type="Gene3D" id="3.40.50.300">
    <property type="entry name" value="P-loop containing nucleotide triphosphate hydrolases"/>
    <property type="match status" value="1"/>
</dbReference>
<dbReference type="GO" id="GO:0005524">
    <property type="term" value="F:ATP binding"/>
    <property type="evidence" value="ECO:0007669"/>
    <property type="project" value="UniProtKB-KW"/>
</dbReference>
<evidence type="ECO:0000256" key="1">
    <source>
        <dbReference type="ARBA" id="ARBA00022705"/>
    </source>
</evidence>
<dbReference type="Pfam" id="PF22703">
    <property type="entry name" value="Cdc6_lid"/>
    <property type="match status" value="1"/>
</dbReference>
<evidence type="ECO:0000256" key="3">
    <source>
        <dbReference type="ARBA" id="ARBA00022840"/>
    </source>
</evidence>
<proteinExistence type="predicted"/>
<name>A0ABD5ZTN5_9EURY</name>
<dbReference type="AlphaFoldDB" id="A0ABD5ZTN5"/>
<reference evidence="6" key="1">
    <citation type="journal article" date="2014" name="Int. J. Syst. Evol. Microbiol.">
        <title>Complete genome sequence of Corynebacterium casei LMG S-19264T (=DSM 44701T), isolated from a smear-ripened cheese.</title>
        <authorList>
            <consortium name="US DOE Joint Genome Institute (JGI-PGF)"/>
            <person name="Walter F."/>
            <person name="Albersmeier A."/>
            <person name="Kalinowski J."/>
            <person name="Ruckert C."/>
        </authorList>
    </citation>
    <scope>NUCLEOTIDE SEQUENCE [LARGE SCALE GENOMIC DNA]</scope>
    <source>
        <strain evidence="6">CGMCC 4.163</strain>
    </source>
</reference>
<evidence type="ECO:0000259" key="5">
    <source>
        <dbReference type="Pfam" id="PF22703"/>
    </source>
</evidence>
<reference evidence="8" key="2">
    <citation type="journal article" date="2019" name="Int. J. Syst. Evol. Microbiol.">
        <title>The Global Catalogue of Microorganisms (GCM) 10K type strain sequencing project: providing services to taxonomists for standard genome sequencing and annotation.</title>
        <authorList>
            <consortium name="The Broad Institute Genomics Platform"/>
            <consortium name="The Broad Institute Genome Sequencing Center for Infectious Disease"/>
            <person name="Wu L."/>
            <person name="Ma J."/>
        </authorList>
    </citation>
    <scope>NUCLEOTIDE SEQUENCE [LARGE SCALE GENOMIC DNA]</scope>
    <source>
        <strain evidence="8">GX21</strain>
    </source>
</reference>
<keyword evidence="2" id="KW-0547">Nucleotide-binding</keyword>
<dbReference type="Proteomes" id="UP001596434">
    <property type="component" value="Unassembled WGS sequence"/>
</dbReference>
<dbReference type="GeneID" id="96955267"/>
<evidence type="ECO:0000313" key="6">
    <source>
        <dbReference type="EMBL" id="MFC7253741.1"/>
    </source>
</evidence>
<evidence type="ECO:0000313" key="7">
    <source>
        <dbReference type="EMBL" id="MFC7256871.1"/>
    </source>
</evidence>
<dbReference type="InterPro" id="IPR041664">
    <property type="entry name" value="AAA_16"/>
</dbReference>
<evidence type="ECO:0000259" key="4">
    <source>
        <dbReference type="Pfam" id="PF13191"/>
    </source>
</evidence>
<reference evidence="6" key="3">
    <citation type="submission" date="2024-09" db="EMBL/GenBank/DDBJ databases">
        <authorList>
            <person name="Sun Q."/>
        </authorList>
    </citation>
    <scope>NUCLEOTIDE SEQUENCE</scope>
    <source>
        <strain evidence="6">CGMCC 4.163</strain>
    </source>
</reference>
<dbReference type="EMBL" id="JBHTAT010000001">
    <property type="protein sequence ID" value="MFC7256871.1"/>
    <property type="molecule type" value="Genomic_DNA"/>
</dbReference>
<dbReference type="EMBL" id="JBHTAT010000001">
    <property type="protein sequence ID" value="MFC7253741.1"/>
    <property type="molecule type" value="Genomic_DNA"/>
</dbReference>
<dbReference type="SUPFAM" id="SSF52540">
    <property type="entry name" value="P-loop containing nucleoside triphosphate hydrolases"/>
    <property type="match status" value="1"/>
</dbReference>
<dbReference type="InterPro" id="IPR027417">
    <property type="entry name" value="P-loop_NTPase"/>
</dbReference>
<organism evidence="6 8">
    <name type="scientific">Haloplanus litoreus</name>
    <dbReference type="NCBI Taxonomy" id="767515"/>
    <lineage>
        <taxon>Archaea</taxon>
        <taxon>Methanobacteriati</taxon>
        <taxon>Methanobacteriota</taxon>
        <taxon>Stenosarchaea group</taxon>
        <taxon>Halobacteria</taxon>
        <taxon>Halobacteriales</taxon>
        <taxon>Haloferacaceae</taxon>
        <taxon>Haloplanus</taxon>
    </lineage>
</organism>
<protein>
    <submittedName>
        <fullName evidence="6">Cdc6/Cdc18 family protein</fullName>
    </submittedName>
</protein>
<dbReference type="Gene3D" id="1.10.8.60">
    <property type="match status" value="1"/>
</dbReference>
<keyword evidence="3" id="KW-0067">ATP-binding</keyword>